<dbReference type="CDD" id="cd12913">
    <property type="entry name" value="PDC1_MCP_like"/>
    <property type="match status" value="1"/>
</dbReference>
<gene>
    <name evidence="9" type="ORF">EDC30_104360</name>
</gene>
<accession>A0A4R3HW98</accession>
<evidence type="ECO:0000256" key="5">
    <source>
        <dbReference type="ARBA" id="ARBA00023136"/>
    </source>
</evidence>
<protein>
    <submittedName>
        <fullName evidence="9">Adenylate cyclase</fullName>
    </submittedName>
</protein>
<keyword evidence="4 6" id="KW-1133">Transmembrane helix</keyword>
<evidence type="ECO:0000256" key="3">
    <source>
        <dbReference type="ARBA" id="ARBA00022692"/>
    </source>
</evidence>
<dbReference type="Gene3D" id="3.30.70.1230">
    <property type="entry name" value="Nucleotide cyclase"/>
    <property type="match status" value="1"/>
</dbReference>
<dbReference type="Proteomes" id="UP000295382">
    <property type="component" value="Unassembled WGS sequence"/>
</dbReference>
<evidence type="ECO:0000256" key="4">
    <source>
        <dbReference type="ARBA" id="ARBA00022989"/>
    </source>
</evidence>
<evidence type="ECO:0000259" key="7">
    <source>
        <dbReference type="PROSITE" id="PS50125"/>
    </source>
</evidence>
<feature type="domain" description="Guanylate cyclase" evidence="7">
    <location>
        <begin position="449"/>
        <end position="581"/>
    </location>
</feature>
<dbReference type="InterPro" id="IPR003660">
    <property type="entry name" value="HAMP_dom"/>
</dbReference>
<dbReference type="GO" id="GO:0004016">
    <property type="term" value="F:adenylate cyclase activity"/>
    <property type="evidence" value="ECO:0007669"/>
    <property type="project" value="UniProtKB-ARBA"/>
</dbReference>
<comment type="subcellular location">
    <subcellularLocation>
        <location evidence="1">Cell membrane</location>
        <topology evidence="1">Multi-pass membrane protein</topology>
    </subcellularLocation>
</comment>
<dbReference type="InterPro" id="IPR001054">
    <property type="entry name" value="A/G_cyclase"/>
</dbReference>
<dbReference type="PANTHER" id="PTHR43081:SF1">
    <property type="entry name" value="ADENYLATE CYCLASE, TERMINAL-DIFFERENTIATION SPECIFIC"/>
    <property type="match status" value="1"/>
</dbReference>
<evidence type="ECO:0000313" key="10">
    <source>
        <dbReference type="Proteomes" id="UP000295382"/>
    </source>
</evidence>
<dbReference type="EMBL" id="SLZQ01000004">
    <property type="protein sequence ID" value="TCS37556.1"/>
    <property type="molecule type" value="Genomic_DNA"/>
</dbReference>
<name>A0A4R3HW98_PAULE</name>
<dbReference type="InterPro" id="IPR033479">
    <property type="entry name" value="dCache_1"/>
</dbReference>
<feature type="transmembrane region" description="Helical" evidence="6">
    <location>
        <begin position="12"/>
        <end position="34"/>
    </location>
</feature>
<comment type="caution">
    <text evidence="9">The sequence shown here is derived from an EMBL/GenBank/DDBJ whole genome shotgun (WGS) entry which is preliminary data.</text>
</comment>
<sequence>MVFRKRVIRLHITISLIFVILTMPVIITFVVANYRANLKLSAQQSERFIQKTQADIVNMTTRLFNPMLATVRTGATLMRDQPDYFRRESSADYLNEILALNEAVYAAYVSFADGSFRQVRREVADFRIFGETSPPGTMLVSRFLDASARPAIDTYVFHAEWDRRLAQRRGPASYDPRQRSFYRDAVRLGGASISDPYLFASSGELGVTVSAPVRDKGQTLGVVAADFTLKTLSQYLSDNRVSPHGMTIIADASGGIVAHPAFDQVLMKKDSELAQNRLDRLDDPRVGAALAERLRTRQDRFTFYAGANNTEYLGIFSPFPRDFNKDWELLIIVPTDDFVGDIKRINRQLVGFGLLALLLQIFLIYRLSRSISRPIERLADEVAHIREFRFDRIRPVESRVQEIKYLSEAIDLLARGLESFTAYVPKGLVQQLIKSGHGTQLGVQSRYLTTFFTDIENFSSLAEVEPSQQLLARVSEYFAIFTEAVEQAHGTVDKFIGDAVMAFWGAPVGMDDHAYWACVAAVRARRRMAAKNREWEAQGLAPLKVRIGIHADAILVGNIGSEERVSYTVMGDGVNVASRLEGINKELGTWTCVSHNVYREAGERLWLRPIDAVLVKGRKSELVVYELLAIRDADAELAASEDDMALCRMTTAAYADYAQGNVEQAAQAYAAILARFPDDPVAQRMLEKCRARAAKRLA</sequence>
<dbReference type="RefSeq" id="WP_132258485.1">
    <property type="nucleotide sequence ID" value="NZ_SLZQ01000004.1"/>
</dbReference>
<dbReference type="InterPro" id="IPR029151">
    <property type="entry name" value="Sensor-like_sf"/>
</dbReference>
<dbReference type="SUPFAM" id="SSF103190">
    <property type="entry name" value="Sensory domain-like"/>
    <property type="match status" value="1"/>
</dbReference>
<keyword evidence="2" id="KW-1003">Cell membrane</keyword>
<dbReference type="PROSITE" id="PS50885">
    <property type="entry name" value="HAMP"/>
    <property type="match status" value="1"/>
</dbReference>
<keyword evidence="5 6" id="KW-0472">Membrane</keyword>
<dbReference type="PANTHER" id="PTHR43081">
    <property type="entry name" value="ADENYLATE CYCLASE, TERMINAL-DIFFERENTIATION SPECIFIC-RELATED"/>
    <property type="match status" value="1"/>
</dbReference>
<dbReference type="Gene3D" id="6.10.340.10">
    <property type="match status" value="1"/>
</dbReference>
<dbReference type="InterPro" id="IPR029787">
    <property type="entry name" value="Nucleotide_cyclase"/>
</dbReference>
<dbReference type="AlphaFoldDB" id="A0A4R3HW98"/>
<dbReference type="Pfam" id="PF02743">
    <property type="entry name" value="dCache_1"/>
    <property type="match status" value="1"/>
</dbReference>
<dbReference type="SMART" id="SM00044">
    <property type="entry name" value="CYCc"/>
    <property type="match status" value="1"/>
</dbReference>
<feature type="domain" description="HAMP" evidence="8">
    <location>
        <begin position="369"/>
        <end position="422"/>
    </location>
</feature>
<dbReference type="GO" id="GO:0005886">
    <property type="term" value="C:plasma membrane"/>
    <property type="evidence" value="ECO:0007669"/>
    <property type="project" value="UniProtKB-SubCell"/>
</dbReference>
<dbReference type="GO" id="GO:0006171">
    <property type="term" value="P:cAMP biosynthetic process"/>
    <property type="evidence" value="ECO:0007669"/>
    <property type="project" value="TreeGrafter"/>
</dbReference>
<evidence type="ECO:0000256" key="2">
    <source>
        <dbReference type="ARBA" id="ARBA00022475"/>
    </source>
</evidence>
<proteinExistence type="predicted"/>
<evidence type="ECO:0000256" key="1">
    <source>
        <dbReference type="ARBA" id="ARBA00004651"/>
    </source>
</evidence>
<dbReference type="GO" id="GO:0035556">
    <property type="term" value="P:intracellular signal transduction"/>
    <property type="evidence" value="ECO:0007669"/>
    <property type="project" value="InterPro"/>
</dbReference>
<dbReference type="Pfam" id="PF00211">
    <property type="entry name" value="Guanylate_cyc"/>
    <property type="match status" value="1"/>
</dbReference>
<reference evidence="9 10" key="1">
    <citation type="submission" date="2019-03" db="EMBL/GenBank/DDBJ databases">
        <title>Genomic Encyclopedia of Type Strains, Phase IV (KMG-IV): sequencing the most valuable type-strain genomes for metagenomic binning, comparative biology and taxonomic classification.</title>
        <authorList>
            <person name="Goeker M."/>
        </authorList>
    </citation>
    <scope>NUCLEOTIDE SEQUENCE [LARGE SCALE GENOMIC DNA]</scope>
    <source>
        <strain evidence="9 10">DSM 7445</strain>
    </source>
</reference>
<dbReference type="CDD" id="cd07302">
    <property type="entry name" value="CHD"/>
    <property type="match status" value="1"/>
</dbReference>
<dbReference type="InterPro" id="IPR050697">
    <property type="entry name" value="Adenylyl/Guanylyl_Cyclase_3/4"/>
</dbReference>
<dbReference type="OrthoDB" id="9802500at2"/>
<evidence type="ECO:0000313" key="9">
    <source>
        <dbReference type="EMBL" id="TCS37556.1"/>
    </source>
</evidence>
<dbReference type="SUPFAM" id="SSF55073">
    <property type="entry name" value="Nucleotide cyclase"/>
    <property type="match status" value="1"/>
</dbReference>
<keyword evidence="3 6" id="KW-0812">Transmembrane</keyword>
<organism evidence="9 10">
    <name type="scientific">Paucimonas lemoignei</name>
    <name type="common">Pseudomonas lemoignei</name>
    <dbReference type="NCBI Taxonomy" id="29443"/>
    <lineage>
        <taxon>Bacteria</taxon>
        <taxon>Pseudomonadati</taxon>
        <taxon>Pseudomonadota</taxon>
        <taxon>Betaproteobacteria</taxon>
        <taxon>Burkholderiales</taxon>
        <taxon>Burkholderiaceae</taxon>
        <taxon>Paucimonas</taxon>
    </lineage>
</organism>
<evidence type="ECO:0000259" key="8">
    <source>
        <dbReference type="PROSITE" id="PS50885"/>
    </source>
</evidence>
<keyword evidence="10" id="KW-1185">Reference proteome</keyword>
<dbReference type="PROSITE" id="PS50125">
    <property type="entry name" value="GUANYLATE_CYCLASE_2"/>
    <property type="match status" value="1"/>
</dbReference>
<dbReference type="Gene3D" id="3.30.450.20">
    <property type="entry name" value="PAS domain"/>
    <property type="match status" value="1"/>
</dbReference>
<evidence type="ECO:0000256" key="6">
    <source>
        <dbReference type="SAM" id="Phobius"/>
    </source>
</evidence>